<feature type="domain" description="Reverse transcriptase Ty1/copia-type" evidence="1">
    <location>
        <begin position="208"/>
        <end position="352"/>
    </location>
</feature>
<sequence>MPHQDKLAPRAHPAVFLGYPPNYKAYKLYDLIQKKIIISRDVIFRKHIFPLHNKLDFPFISHDLHSKSANLYDCFPLVPTTHNPTFHSEHSHDNNVDIANGDHNVLLNNEHDSTVSIEATPTHTSTSDSTSISAPILRQSTRTHKPSYWLNDYVVHNVSSPLHVYSASHMLFLANLSQIQEPYNYKQARLHKEWITAMQSELDALESNHTWDLRALPPGQHPIGCKWVFNVKCKENGEVDKYKARLVAKGYNQIEGIDYFDSFSPVAKTDTVTLVLALVAAKSWSLHYLDINNSFLHGYLDEEIYMKPPEGYVMAAPGQFCRLKGSLYGLKQASRQWNVELTNKLLSYGVGQSHHDN</sequence>
<dbReference type="InterPro" id="IPR013103">
    <property type="entry name" value="RVT_2"/>
</dbReference>
<keyword evidence="3" id="KW-0472">Membrane</keyword>
<dbReference type="SUPFAM" id="SSF56672">
    <property type="entry name" value="DNA/RNA polymerases"/>
    <property type="match status" value="1"/>
</dbReference>
<dbReference type="AlphaFoldDB" id="A0AAV3NNJ3"/>
<name>A0AAV3NNJ3_LITER</name>
<organism evidence="3 4">
    <name type="scientific">Lithospermum erythrorhizon</name>
    <name type="common">Purple gromwell</name>
    <name type="synonym">Lithospermum officinale var. erythrorhizon</name>
    <dbReference type="NCBI Taxonomy" id="34254"/>
    <lineage>
        <taxon>Eukaryota</taxon>
        <taxon>Viridiplantae</taxon>
        <taxon>Streptophyta</taxon>
        <taxon>Embryophyta</taxon>
        <taxon>Tracheophyta</taxon>
        <taxon>Spermatophyta</taxon>
        <taxon>Magnoliopsida</taxon>
        <taxon>eudicotyledons</taxon>
        <taxon>Gunneridae</taxon>
        <taxon>Pentapetalae</taxon>
        <taxon>asterids</taxon>
        <taxon>lamiids</taxon>
        <taxon>Boraginales</taxon>
        <taxon>Boraginaceae</taxon>
        <taxon>Boraginoideae</taxon>
        <taxon>Lithospermeae</taxon>
        <taxon>Lithospermum</taxon>
    </lineage>
</organism>
<dbReference type="Proteomes" id="UP001454036">
    <property type="component" value="Unassembled WGS sequence"/>
</dbReference>
<dbReference type="Pfam" id="PF07727">
    <property type="entry name" value="RVT_2"/>
    <property type="match status" value="1"/>
</dbReference>
<feature type="domain" description="Retroviral polymerase SH3-like" evidence="2">
    <location>
        <begin position="3"/>
        <end position="53"/>
    </location>
</feature>
<evidence type="ECO:0000259" key="1">
    <source>
        <dbReference type="Pfam" id="PF07727"/>
    </source>
</evidence>
<dbReference type="EMBL" id="BAABME010030360">
    <property type="protein sequence ID" value="GAA0140934.1"/>
    <property type="molecule type" value="Genomic_DNA"/>
</dbReference>
<comment type="caution">
    <text evidence="3">The sequence shown here is derived from an EMBL/GenBank/DDBJ whole genome shotgun (WGS) entry which is preliminary data.</text>
</comment>
<evidence type="ECO:0000313" key="4">
    <source>
        <dbReference type="Proteomes" id="UP001454036"/>
    </source>
</evidence>
<dbReference type="InterPro" id="IPR057670">
    <property type="entry name" value="SH3_retrovirus"/>
</dbReference>
<keyword evidence="3" id="KW-0675">Receptor</keyword>
<evidence type="ECO:0000313" key="3">
    <source>
        <dbReference type="EMBL" id="GAA0140934.1"/>
    </source>
</evidence>
<keyword evidence="4" id="KW-1185">Reference proteome</keyword>
<gene>
    <name evidence="3" type="ORF">LIER_42636</name>
</gene>
<accession>A0AAV3NNJ3</accession>
<evidence type="ECO:0000259" key="2">
    <source>
        <dbReference type="Pfam" id="PF25597"/>
    </source>
</evidence>
<reference evidence="3 4" key="1">
    <citation type="submission" date="2024-01" db="EMBL/GenBank/DDBJ databases">
        <title>The complete chloroplast genome sequence of Lithospermum erythrorhizon: insights into the phylogenetic relationship among Boraginaceae species and the maternal lineages of purple gromwells.</title>
        <authorList>
            <person name="Okada T."/>
            <person name="Watanabe K."/>
        </authorList>
    </citation>
    <scope>NUCLEOTIDE SEQUENCE [LARGE SCALE GENOMIC DNA]</scope>
</reference>
<proteinExistence type="predicted"/>
<dbReference type="InterPro" id="IPR043502">
    <property type="entry name" value="DNA/RNA_pol_sf"/>
</dbReference>
<protein>
    <submittedName>
        <fullName evidence="3">Transmembrane signal receptor</fullName>
    </submittedName>
</protein>
<keyword evidence="3" id="KW-0812">Transmembrane</keyword>
<dbReference type="Pfam" id="PF25597">
    <property type="entry name" value="SH3_retrovirus"/>
    <property type="match status" value="1"/>
</dbReference>